<dbReference type="Gene3D" id="2.60.40.10">
    <property type="entry name" value="Immunoglobulins"/>
    <property type="match status" value="1"/>
</dbReference>
<dbReference type="RefSeq" id="WP_285635779.1">
    <property type="nucleotide sequence ID" value="NZ_BSTJ01000019.1"/>
</dbReference>
<evidence type="ECO:0000259" key="6">
    <source>
        <dbReference type="Pfam" id="PF05592"/>
    </source>
</evidence>
<dbReference type="Gene3D" id="2.60.120.260">
    <property type="entry name" value="Galactose-binding domain-like"/>
    <property type="match status" value="2"/>
</dbReference>
<keyword evidence="3" id="KW-0378">Hydrolase</keyword>
<gene>
    <name evidence="10" type="ORF">Airi01_096460</name>
</gene>
<evidence type="ECO:0000256" key="1">
    <source>
        <dbReference type="ARBA" id="ARBA00001445"/>
    </source>
</evidence>
<dbReference type="InterPro" id="IPR035398">
    <property type="entry name" value="Bac_rhamnosid_C"/>
</dbReference>
<reference evidence="10" key="1">
    <citation type="submission" date="2023-03" db="EMBL/GenBank/DDBJ databases">
        <title>Actinoallomurus iriomotensis NBRC 103681.</title>
        <authorList>
            <person name="Ichikawa N."/>
            <person name="Sato H."/>
            <person name="Tonouchi N."/>
        </authorList>
    </citation>
    <scope>NUCLEOTIDE SEQUENCE</scope>
    <source>
        <strain evidence="10">NBRC 103681</strain>
    </source>
</reference>
<feature type="signal peptide" evidence="5">
    <location>
        <begin position="1"/>
        <end position="21"/>
    </location>
</feature>
<dbReference type="InterPro" id="IPR013737">
    <property type="entry name" value="Bac_rhamnosid_N"/>
</dbReference>
<evidence type="ECO:0000259" key="8">
    <source>
        <dbReference type="Pfam" id="PF17389"/>
    </source>
</evidence>
<dbReference type="EMBL" id="BSTJ01000019">
    <property type="protein sequence ID" value="GLY81379.1"/>
    <property type="molecule type" value="Genomic_DNA"/>
</dbReference>
<feature type="domain" description="Alpha-L-rhamnosidase concanavalin-like" evidence="6">
    <location>
        <begin position="537"/>
        <end position="632"/>
    </location>
</feature>
<sequence>MRRISRGASAFALLLALGTLAAHPAAASESVGVTGLRAADLTAPLGIDDTTPPLSWQITATGSDVTQTAYEIQAATSADGLRHPDLWDSGRVASADQRVDYKGRRVGSRTQVYWRVRVWTHGGASPWSAPATWSTGLLSAGDWSAKWVGNPGWETAQNTPHPMTIKLSKAQDARYVRLDVTHLEGSTVDPSSADLKLRLELAEMAVVDSTAPGTDLARGATVTASESDDAAGEWKPEYLTDGSASSRRAPYGYRSAEHPTRDVSAHPITLTLDLGQVRHFDQVLLYPRDDTTTQFASTVNWPRDLAIDTGTSADALTQVTRLTYQNPPTALHDQPAALPLFAHDFTVNRRVSAARLYITGVGVYDATLNGEAVSDAVLEPPNTDVRHRLVASTYDVTSLLRQGGNRIGAALGTGTFDVNKTPDDTKRYQKFDAQNGAPRLMAQLEIRYADGSRQTVATDGSWRTTLGPTTFSNWYGGEDYDARRAQPGWDTPGTALTGWDAAQVTGSPVPGARIEGRTAPPIEPVQTLKPVAITEPRSGTYVFDFGVNAAGWPRLRADGPAGTKIQMWPAEKLKSDGTMTQSTFIGPVHDTLTLDGKGPQVWHPRFMYHGFRYLQVTGLTSKPATDDASSIVLRTANDAVGSFSSSNDLINRIHGIIDRAIQSNMYSVLTDCPHREKLGWLEQDNLVFGSVAAGYDVEAYYRKILQDVADAQLPDGMVPDVAPEYAEYSEWDTGYRDDANWGGTLIRAPWLMYRTYGETQTMRAYYPNMRRYLDYLTSKSSGGLLPTGLGDWIALDTTTPREYVGSIAYAQLAGNLADIATVLGERSDAKRYRALADKVGAAVNAKYLDAGAHTYATGSQAADALALQTGIVPQDQHAAVLAHLIASIRAKDDHLTVGEIGLPAVIDVLSAAGRDDVVYDLASQTTAPSYGAQVLSGSTSLGEAWDGMAGNSSQNHFMLGAIDAWFTGHLAGIQQTADSVGYRHLRIAPAAVGDLTHAAGAYRTPYGQVRTDWTKKGDHVDLTVTVPPGSTAEVHVPGSGQVHNVGSGTWTFHS</sequence>
<dbReference type="InterPro" id="IPR012341">
    <property type="entry name" value="6hp_glycosidase-like_sf"/>
</dbReference>
<feature type="domain" description="Alpha-L-rhamnosidase six-hairpin glycosidase" evidence="8">
    <location>
        <begin position="639"/>
        <end position="967"/>
    </location>
</feature>
<organism evidence="10 11">
    <name type="scientific">Actinoallomurus iriomotensis</name>
    <dbReference type="NCBI Taxonomy" id="478107"/>
    <lineage>
        <taxon>Bacteria</taxon>
        <taxon>Bacillati</taxon>
        <taxon>Actinomycetota</taxon>
        <taxon>Actinomycetes</taxon>
        <taxon>Streptosporangiales</taxon>
        <taxon>Thermomonosporaceae</taxon>
        <taxon>Actinoallomurus</taxon>
    </lineage>
</organism>
<dbReference type="InterPro" id="IPR008979">
    <property type="entry name" value="Galactose-bd-like_sf"/>
</dbReference>
<dbReference type="Gene3D" id="2.60.420.10">
    <property type="entry name" value="Maltose phosphorylase, domain 3"/>
    <property type="match status" value="1"/>
</dbReference>
<dbReference type="Pfam" id="PF17390">
    <property type="entry name" value="Bac_rhamnosid_C"/>
    <property type="match status" value="1"/>
</dbReference>
<dbReference type="InterPro" id="IPR008928">
    <property type="entry name" value="6-hairpin_glycosidase_sf"/>
</dbReference>
<dbReference type="PIRSF" id="PIRSF010631">
    <property type="entry name" value="A-rhamnsds"/>
    <property type="match status" value="1"/>
</dbReference>
<evidence type="ECO:0000256" key="4">
    <source>
        <dbReference type="SAM" id="MobiDB-lite"/>
    </source>
</evidence>
<feature type="chain" id="PRO_5040850437" description="alpha-L-rhamnosidase" evidence="5">
    <location>
        <begin position="22"/>
        <end position="1054"/>
    </location>
</feature>
<dbReference type="EC" id="3.2.1.40" evidence="2"/>
<keyword evidence="5" id="KW-0732">Signal</keyword>
<dbReference type="SUPFAM" id="SSF48208">
    <property type="entry name" value="Six-hairpin glycosidases"/>
    <property type="match status" value="1"/>
</dbReference>
<dbReference type="Pfam" id="PF25788">
    <property type="entry name" value="Ig_Rha78A_N"/>
    <property type="match status" value="1"/>
</dbReference>
<evidence type="ECO:0000256" key="2">
    <source>
        <dbReference type="ARBA" id="ARBA00012652"/>
    </source>
</evidence>
<dbReference type="AlphaFoldDB" id="A0A9W6RT69"/>
<comment type="catalytic activity">
    <reaction evidence="1">
        <text>Hydrolysis of terminal non-reducing alpha-L-rhamnose residues in alpha-L-rhamnosides.</text>
        <dbReference type="EC" id="3.2.1.40"/>
    </reaction>
</comment>
<accession>A0A9W6RT69</accession>
<dbReference type="InterPro" id="IPR013783">
    <property type="entry name" value="Ig-like_fold"/>
</dbReference>
<protein>
    <recommendedName>
        <fullName evidence="2">alpha-L-rhamnosidase</fullName>
        <ecNumber evidence="2">3.2.1.40</ecNumber>
    </recommendedName>
</protein>
<feature type="domain" description="Alpha-L-rhamnosidase C-terminal" evidence="9">
    <location>
        <begin position="972"/>
        <end position="1046"/>
    </location>
</feature>
<dbReference type="Pfam" id="PF17389">
    <property type="entry name" value="Bac_rhamnosid6H"/>
    <property type="match status" value="1"/>
</dbReference>
<dbReference type="InterPro" id="IPR008902">
    <property type="entry name" value="Rhamnosid_concanavalin"/>
</dbReference>
<dbReference type="GO" id="GO:0030596">
    <property type="term" value="F:alpha-L-rhamnosidase activity"/>
    <property type="evidence" value="ECO:0007669"/>
    <property type="project" value="UniProtKB-EC"/>
</dbReference>
<evidence type="ECO:0000256" key="3">
    <source>
        <dbReference type="ARBA" id="ARBA00022801"/>
    </source>
</evidence>
<proteinExistence type="predicted"/>
<evidence type="ECO:0000313" key="10">
    <source>
        <dbReference type="EMBL" id="GLY81379.1"/>
    </source>
</evidence>
<dbReference type="PANTHER" id="PTHR33307:SF11">
    <property type="entry name" value="ALPHA-L-RHAMNOSIDASE"/>
    <property type="match status" value="1"/>
</dbReference>
<evidence type="ECO:0000259" key="9">
    <source>
        <dbReference type="Pfam" id="PF17390"/>
    </source>
</evidence>
<dbReference type="InterPro" id="IPR035396">
    <property type="entry name" value="Bac_rhamnosid6H"/>
</dbReference>
<name>A0A9W6RT69_9ACTN</name>
<evidence type="ECO:0000256" key="5">
    <source>
        <dbReference type="SAM" id="SignalP"/>
    </source>
</evidence>
<feature type="region of interest" description="Disordered" evidence="4">
    <location>
        <begin position="217"/>
        <end position="260"/>
    </location>
</feature>
<dbReference type="SUPFAM" id="SSF49785">
    <property type="entry name" value="Galactose-binding domain-like"/>
    <property type="match status" value="1"/>
</dbReference>
<dbReference type="Gene3D" id="1.50.10.10">
    <property type="match status" value="1"/>
</dbReference>
<dbReference type="PANTHER" id="PTHR33307">
    <property type="entry name" value="ALPHA-RHAMNOSIDASE (EUROFUNG)"/>
    <property type="match status" value="1"/>
</dbReference>
<evidence type="ECO:0000259" key="7">
    <source>
        <dbReference type="Pfam" id="PF08531"/>
    </source>
</evidence>
<dbReference type="Pfam" id="PF08531">
    <property type="entry name" value="Bac_rhamnosid_N"/>
    <property type="match status" value="1"/>
</dbReference>
<comment type="caution">
    <text evidence="10">The sequence shown here is derived from an EMBL/GenBank/DDBJ whole genome shotgun (WGS) entry which is preliminary data.</text>
</comment>
<dbReference type="Proteomes" id="UP001165135">
    <property type="component" value="Unassembled WGS sequence"/>
</dbReference>
<feature type="domain" description="Bacterial alpha-L-rhamnosidase N-terminal" evidence="7">
    <location>
        <begin position="350"/>
        <end position="523"/>
    </location>
</feature>
<dbReference type="InterPro" id="IPR016007">
    <property type="entry name" value="Alpha_rhamnosid"/>
</dbReference>
<evidence type="ECO:0000313" key="11">
    <source>
        <dbReference type="Proteomes" id="UP001165135"/>
    </source>
</evidence>
<dbReference type="Pfam" id="PF05592">
    <property type="entry name" value="Bac_rhamnosid"/>
    <property type="match status" value="1"/>
</dbReference>
<dbReference type="GO" id="GO:0005975">
    <property type="term" value="P:carbohydrate metabolic process"/>
    <property type="evidence" value="ECO:0007669"/>
    <property type="project" value="InterPro"/>
</dbReference>